<dbReference type="STRING" id="602072.A0A1R3RZM8"/>
<organism evidence="2 3">
    <name type="scientific">Aspergillus carbonarius (strain ITEM 5010)</name>
    <dbReference type="NCBI Taxonomy" id="602072"/>
    <lineage>
        <taxon>Eukaryota</taxon>
        <taxon>Fungi</taxon>
        <taxon>Dikarya</taxon>
        <taxon>Ascomycota</taxon>
        <taxon>Pezizomycotina</taxon>
        <taxon>Eurotiomycetes</taxon>
        <taxon>Eurotiomycetidae</taxon>
        <taxon>Eurotiales</taxon>
        <taxon>Aspergillaceae</taxon>
        <taxon>Aspergillus</taxon>
        <taxon>Aspergillus subgen. Circumdati</taxon>
    </lineage>
</organism>
<feature type="region of interest" description="Disordered" evidence="1">
    <location>
        <begin position="663"/>
        <end position="718"/>
    </location>
</feature>
<dbReference type="Proteomes" id="UP000188318">
    <property type="component" value="Unassembled WGS sequence"/>
</dbReference>
<gene>
    <name evidence="2" type="ORF">ASPCADRAFT_126845</name>
</gene>
<name>A0A1R3RZM8_ASPC5</name>
<dbReference type="VEuPathDB" id="FungiDB:ASPCADRAFT_126845"/>
<evidence type="ECO:0000313" key="2">
    <source>
        <dbReference type="EMBL" id="OOF99965.1"/>
    </source>
</evidence>
<protein>
    <submittedName>
        <fullName evidence="2">Uncharacterized protein</fullName>
    </submittedName>
</protein>
<dbReference type="OMA" id="WILAQSS"/>
<sequence>MQNIWQREPSTGGAQSEERSRRFHRLLWDDEQDVHASARGALVLREPPLRSGEAPTASGTAADKNLPSRHWKGGLQHDDSTLWTPSMTKDTTIHYDMDIVEDVGLRLEEFSRLKRLGQFAAAERYFQESLSDSIDLSPVAVEYADMLVEQGAYERLHRVLSRQLGLVGSKSGSTHLPSSLSSDDSPYRFLYKANLQLIQAFSAIQSQGLMQEAYEEVRSLERPMSSLRRRRRTEPTLPLDSAEIQVIRYALMILSQVEHETNLIPEHEFNFWSNWCYLYKTLVAEGRVWDARDIMLASVQAEGPASAWQWIFGVDLHSPAEAFSRLLADWDLHRYDESTYLAILDVLVSLSHGLSSYSVSIPERKDLLTAKRCLQHAQALATCLKENNPQMVNSRPYIQWVIAEAELERKLVSSDSGSDLRYRLSMFPGLTVWKGAIPIYVPIKTENPAWAGSKERGTTYDLLEAALQAAQNLQDYRTEALCLGELIYRSVDVRERFARLAHLQKSIQGDIFGYQQTSLSRFLLARTGKDSTALLIELRKVHELKSSSTFKYSLSDWCAVIVERALSLSAGEGIYRSEQGFQSTMKRFSPHLPQYIRDQLENIGLDKLYDLDSKRGHRSARDFPIVENNRPDDLHDSMSDEEVYVPATPLSPKIQFGRPLALEKIKDDESTTESSFNTARSEDTEMNDESDDQASSVQGFPFNPISRRATVEDFTEGD</sequence>
<keyword evidence="3" id="KW-1185">Reference proteome</keyword>
<dbReference type="AlphaFoldDB" id="A0A1R3RZM8"/>
<proteinExistence type="predicted"/>
<accession>A0A1R3RZM8</accession>
<reference evidence="3" key="1">
    <citation type="journal article" date="2017" name="Genome Biol.">
        <title>Comparative genomics reveals high biological diversity and specific adaptations in the industrially and medically important fungal genus Aspergillus.</title>
        <authorList>
            <person name="de Vries R.P."/>
            <person name="Riley R."/>
            <person name="Wiebenga A."/>
            <person name="Aguilar-Osorio G."/>
            <person name="Amillis S."/>
            <person name="Uchima C.A."/>
            <person name="Anderluh G."/>
            <person name="Asadollahi M."/>
            <person name="Askin M."/>
            <person name="Barry K."/>
            <person name="Battaglia E."/>
            <person name="Bayram O."/>
            <person name="Benocci T."/>
            <person name="Braus-Stromeyer S.A."/>
            <person name="Caldana C."/>
            <person name="Canovas D."/>
            <person name="Cerqueira G.C."/>
            <person name="Chen F."/>
            <person name="Chen W."/>
            <person name="Choi C."/>
            <person name="Clum A."/>
            <person name="Dos Santos R.A."/>
            <person name="Damasio A.R."/>
            <person name="Diallinas G."/>
            <person name="Emri T."/>
            <person name="Fekete E."/>
            <person name="Flipphi M."/>
            <person name="Freyberg S."/>
            <person name="Gallo A."/>
            <person name="Gournas C."/>
            <person name="Habgood R."/>
            <person name="Hainaut M."/>
            <person name="Harispe M.L."/>
            <person name="Henrissat B."/>
            <person name="Hilden K.S."/>
            <person name="Hope R."/>
            <person name="Hossain A."/>
            <person name="Karabika E."/>
            <person name="Karaffa L."/>
            <person name="Karanyi Z."/>
            <person name="Krasevec N."/>
            <person name="Kuo A."/>
            <person name="Kusch H."/>
            <person name="LaButti K."/>
            <person name="Lagendijk E.L."/>
            <person name="Lapidus A."/>
            <person name="Levasseur A."/>
            <person name="Lindquist E."/>
            <person name="Lipzen A."/>
            <person name="Logrieco A.F."/>
            <person name="MacCabe A."/>
            <person name="Maekelae M.R."/>
            <person name="Malavazi I."/>
            <person name="Melin P."/>
            <person name="Meyer V."/>
            <person name="Mielnichuk N."/>
            <person name="Miskei M."/>
            <person name="Molnar A.P."/>
            <person name="Mule G."/>
            <person name="Ngan C.Y."/>
            <person name="Orejas M."/>
            <person name="Orosz E."/>
            <person name="Ouedraogo J.P."/>
            <person name="Overkamp K.M."/>
            <person name="Park H.-S."/>
            <person name="Perrone G."/>
            <person name="Piumi F."/>
            <person name="Punt P.J."/>
            <person name="Ram A.F."/>
            <person name="Ramon A."/>
            <person name="Rauscher S."/>
            <person name="Record E."/>
            <person name="Riano-Pachon D.M."/>
            <person name="Robert V."/>
            <person name="Roehrig J."/>
            <person name="Ruller R."/>
            <person name="Salamov A."/>
            <person name="Salih N.S."/>
            <person name="Samson R.A."/>
            <person name="Sandor E."/>
            <person name="Sanguinetti M."/>
            <person name="Schuetze T."/>
            <person name="Sepcic K."/>
            <person name="Shelest E."/>
            <person name="Sherlock G."/>
            <person name="Sophianopoulou V."/>
            <person name="Squina F.M."/>
            <person name="Sun H."/>
            <person name="Susca A."/>
            <person name="Todd R.B."/>
            <person name="Tsang A."/>
            <person name="Unkles S.E."/>
            <person name="van de Wiele N."/>
            <person name="van Rossen-Uffink D."/>
            <person name="Oliveira J.V."/>
            <person name="Vesth T.C."/>
            <person name="Visser J."/>
            <person name="Yu J.-H."/>
            <person name="Zhou M."/>
            <person name="Andersen M.R."/>
            <person name="Archer D.B."/>
            <person name="Baker S.E."/>
            <person name="Benoit I."/>
            <person name="Brakhage A.A."/>
            <person name="Braus G.H."/>
            <person name="Fischer R."/>
            <person name="Frisvad J.C."/>
            <person name="Goldman G.H."/>
            <person name="Houbraken J."/>
            <person name="Oakley B."/>
            <person name="Pocsi I."/>
            <person name="Scazzocchio C."/>
            <person name="Seiboth B."/>
            <person name="vanKuyk P.A."/>
            <person name="Wortman J."/>
            <person name="Dyer P.S."/>
            <person name="Grigoriev I.V."/>
        </authorList>
    </citation>
    <scope>NUCLEOTIDE SEQUENCE [LARGE SCALE GENOMIC DNA]</scope>
    <source>
        <strain evidence="3">ITEM 5010</strain>
    </source>
</reference>
<dbReference type="OrthoDB" id="4838614at2759"/>
<feature type="region of interest" description="Disordered" evidence="1">
    <location>
        <begin position="40"/>
        <end position="71"/>
    </location>
</feature>
<evidence type="ECO:0000313" key="3">
    <source>
        <dbReference type="Proteomes" id="UP000188318"/>
    </source>
</evidence>
<evidence type="ECO:0000256" key="1">
    <source>
        <dbReference type="SAM" id="MobiDB-lite"/>
    </source>
</evidence>
<dbReference type="EMBL" id="KV907494">
    <property type="protein sequence ID" value="OOF99965.1"/>
    <property type="molecule type" value="Genomic_DNA"/>
</dbReference>